<evidence type="ECO:0000256" key="6">
    <source>
        <dbReference type="ARBA" id="ARBA00023136"/>
    </source>
</evidence>
<dbReference type="PANTHER" id="PTHR43744">
    <property type="entry name" value="ABC TRANSPORTER PERMEASE PROTEIN MG189-RELATED-RELATED"/>
    <property type="match status" value="1"/>
</dbReference>
<proteinExistence type="inferred from homology"/>
<dbReference type="InterPro" id="IPR000515">
    <property type="entry name" value="MetI-like"/>
</dbReference>
<accession>A0AA96LRT6</accession>
<sequence>MKRHVSELIFEYANYIFLFIIGAACIFPLYYVFVVSISDPIEYLHSKLLLFPTKITFINYKYIFSTPLFTRATGVSAFLSTVGTAMSIIVTSALAYALSRKRMLARKYLLLAIVFTTLFNPGLIPNYLLVRNLGLINHIWALIIPVLSSGWNVLLLKSFFDSIPESLEEAAIIDGCNDIQVWFRIVLPLSLPALATFSLFFAVAYWNTFFNAIMYINDFKKWPLQIVMQTLLIDSSTQSAYNEQIANPQALKMAAVVIATTPIMCVYPFLQKHFAKGVMLGAVKG</sequence>
<name>A0AA96LRT6_9BACL</name>
<feature type="transmembrane region" description="Helical" evidence="7">
    <location>
        <begin position="250"/>
        <end position="270"/>
    </location>
</feature>
<evidence type="ECO:0000256" key="7">
    <source>
        <dbReference type="RuleBase" id="RU363032"/>
    </source>
</evidence>
<reference evidence="9" key="1">
    <citation type="submission" date="2022-02" db="EMBL/GenBank/DDBJ databases">
        <title>Paenibacillus sp. MBLB1832 Whole Genome Shotgun Sequencing.</title>
        <authorList>
            <person name="Hwang C.Y."/>
            <person name="Cho E.-S."/>
            <person name="Seo M.-J."/>
        </authorList>
    </citation>
    <scope>NUCLEOTIDE SEQUENCE</scope>
    <source>
        <strain evidence="9">MBLB1832</strain>
    </source>
</reference>
<evidence type="ECO:0000256" key="4">
    <source>
        <dbReference type="ARBA" id="ARBA00022692"/>
    </source>
</evidence>
<evidence type="ECO:0000313" key="9">
    <source>
        <dbReference type="EMBL" id="WNR46062.1"/>
    </source>
</evidence>
<comment type="similarity">
    <text evidence="7">Belongs to the binding-protein-dependent transport system permease family.</text>
</comment>
<dbReference type="Gene3D" id="1.10.3720.10">
    <property type="entry name" value="MetI-like"/>
    <property type="match status" value="1"/>
</dbReference>
<dbReference type="GO" id="GO:0005886">
    <property type="term" value="C:plasma membrane"/>
    <property type="evidence" value="ECO:0007669"/>
    <property type="project" value="UniProtKB-SubCell"/>
</dbReference>
<keyword evidence="2 7" id="KW-0813">Transport</keyword>
<keyword evidence="5 7" id="KW-1133">Transmembrane helix</keyword>
<feature type="transmembrane region" description="Helical" evidence="7">
    <location>
        <begin position="181"/>
        <end position="206"/>
    </location>
</feature>
<dbReference type="PANTHER" id="PTHR43744:SF9">
    <property type="entry name" value="POLYGALACTURONAN_RHAMNOGALACTURONAN TRANSPORT SYSTEM PERMEASE PROTEIN YTCP"/>
    <property type="match status" value="1"/>
</dbReference>
<dbReference type="SUPFAM" id="SSF161098">
    <property type="entry name" value="MetI-like"/>
    <property type="match status" value="1"/>
</dbReference>
<feature type="transmembrane region" description="Helical" evidence="7">
    <location>
        <begin position="75"/>
        <end position="96"/>
    </location>
</feature>
<dbReference type="GO" id="GO:0055085">
    <property type="term" value="P:transmembrane transport"/>
    <property type="evidence" value="ECO:0007669"/>
    <property type="project" value="InterPro"/>
</dbReference>
<dbReference type="KEGG" id="proo:MJB10_08210"/>
<dbReference type="Proteomes" id="UP001304650">
    <property type="component" value="Chromosome"/>
</dbReference>
<organism evidence="9 10">
    <name type="scientific">Paenibacillus roseopurpureus</name>
    <dbReference type="NCBI Taxonomy" id="2918901"/>
    <lineage>
        <taxon>Bacteria</taxon>
        <taxon>Bacillati</taxon>
        <taxon>Bacillota</taxon>
        <taxon>Bacilli</taxon>
        <taxon>Bacillales</taxon>
        <taxon>Paenibacillaceae</taxon>
        <taxon>Paenibacillus</taxon>
    </lineage>
</organism>
<dbReference type="Pfam" id="PF00528">
    <property type="entry name" value="BPD_transp_1"/>
    <property type="match status" value="1"/>
</dbReference>
<evidence type="ECO:0000256" key="3">
    <source>
        <dbReference type="ARBA" id="ARBA00022475"/>
    </source>
</evidence>
<feature type="transmembrane region" description="Helical" evidence="7">
    <location>
        <begin position="12"/>
        <end position="33"/>
    </location>
</feature>
<evidence type="ECO:0000313" key="10">
    <source>
        <dbReference type="Proteomes" id="UP001304650"/>
    </source>
</evidence>
<feature type="transmembrane region" description="Helical" evidence="7">
    <location>
        <begin position="139"/>
        <end position="160"/>
    </location>
</feature>
<dbReference type="PROSITE" id="PS51257">
    <property type="entry name" value="PROKAR_LIPOPROTEIN"/>
    <property type="match status" value="1"/>
</dbReference>
<dbReference type="InterPro" id="IPR035906">
    <property type="entry name" value="MetI-like_sf"/>
</dbReference>
<feature type="transmembrane region" description="Helical" evidence="7">
    <location>
        <begin position="108"/>
        <end position="127"/>
    </location>
</feature>
<keyword evidence="10" id="KW-1185">Reference proteome</keyword>
<evidence type="ECO:0000259" key="8">
    <source>
        <dbReference type="PROSITE" id="PS50928"/>
    </source>
</evidence>
<keyword evidence="3" id="KW-1003">Cell membrane</keyword>
<dbReference type="CDD" id="cd06261">
    <property type="entry name" value="TM_PBP2"/>
    <property type="match status" value="1"/>
</dbReference>
<keyword evidence="4 7" id="KW-0812">Transmembrane</keyword>
<gene>
    <name evidence="9" type="ORF">MJB10_08210</name>
</gene>
<dbReference type="RefSeq" id="WP_314803340.1">
    <property type="nucleotide sequence ID" value="NZ_CP130319.1"/>
</dbReference>
<evidence type="ECO:0000256" key="1">
    <source>
        <dbReference type="ARBA" id="ARBA00004651"/>
    </source>
</evidence>
<dbReference type="EMBL" id="CP130319">
    <property type="protein sequence ID" value="WNR46062.1"/>
    <property type="molecule type" value="Genomic_DNA"/>
</dbReference>
<dbReference type="AlphaFoldDB" id="A0AA96LRT6"/>
<keyword evidence="6 7" id="KW-0472">Membrane</keyword>
<protein>
    <submittedName>
        <fullName evidence="9">Carbohydrate ABC transporter permease</fullName>
    </submittedName>
</protein>
<comment type="subcellular location">
    <subcellularLocation>
        <location evidence="1 7">Cell membrane</location>
        <topology evidence="1 7">Multi-pass membrane protein</topology>
    </subcellularLocation>
</comment>
<feature type="domain" description="ABC transmembrane type-1" evidence="8">
    <location>
        <begin position="73"/>
        <end position="264"/>
    </location>
</feature>
<dbReference type="PROSITE" id="PS50928">
    <property type="entry name" value="ABC_TM1"/>
    <property type="match status" value="1"/>
</dbReference>
<evidence type="ECO:0000256" key="2">
    <source>
        <dbReference type="ARBA" id="ARBA00022448"/>
    </source>
</evidence>
<evidence type="ECO:0000256" key="5">
    <source>
        <dbReference type="ARBA" id="ARBA00022989"/>
    </source>
</evidence>